<evidence type="ECO:0000313" key="2">
    <source>
        <dbReference type="Proteomes" id="UP001141434"/>
    </source>
</evidence>
<reference evidence="1" key="1">
    <citation type="submission" date="2022-11" db="EMBL/GenBank/DDBJ databases">
        <authorList>
            <person name="Petersen C."/>
        </authorList>
    </citation>
    <scope>NUCLEOTIDE SEQUENCE</scope>
    <source>
        <strain evidence="1">IBT 34128</strain>
    </source>
</reference>
<dbReference type="GeneID" id="81390569"/>
<dbReference type="RefSeq" id="XP_056516251.1">
    <property type="nucleotide sequence ID" value="XM_056651401.1"/>
</dbReference>
<dbReference type="AlphaFoldDB" id="A0A9W9GAB2"/>
<dbReference type="Proteomes" id="UP001141434">
    <property type="component" value="Unassembled WGS sequence"/>
</dbReference>
<gene>
    <name evidence="1" type="ORF">NUU61_000818</name>
</gene>
<name>A0A9W9GAB2_9EURO</name>
<accession>A0A9W9GAB2</accession>
<comment type="caution">
    <text evidence="1">The sequence shown here is derived from an EMBL/GenBank/DDBJ whole genome shotgun (WGS) entry which is preliminary data.</text>
</comment>
<proteinExistence type="predicted"/>
<protein>
    <submittedName>
        <fullName evidence="1">Uncharacterized protein</fullName>
    </submittedName>
</protein>
<dbReference type="OrthoDB" id="4266594at2759"/>
<organism evidence="1 2">
    <name type="scientific">Penicillium alfredii</name>
    <dbReference type="NCBI Taxonomy" id="1506179"/>
    <lineage>
        <taxon>Eukaryota</taxon>
        <taxon>Fungi</taxon>
        <taxon>Dikarya</taxon>
        <taxon>Ascomycota</taxon>
        <taxon>Pezizomycotina</taxon>
        <taxon>Eurotiomycetes</taxon>
        <taxon>Eurotiomycetidae</taxon>
        <taxon>Eurotiales</taxon>
        <taxon>Aspergillaceae</taxon>
        <taxon>Penicillium</taxon>
    </lineage>
</organism>
<reference evidence="1" key="2">
    <citation type="journal article" date="2023" name="IMA Fungus">
        <title>Comparative genomic study of the Penicillium genus elucidates a diverse pangenome and 15 lateral gene transfer events.</title>
        <authorList>
            <person name="Petersen C."/>
            <person name="Sorensen T."/>
            <person name="Nielsen M.R."/>
            <person name="Sondergaard T.E."/>
            <person name="Sorensen J.L."/>
            <person name="Fitzpatrick D.A."/>
            <person name="Frisvad J.C."/>
            <person name="Nielsen K.L."/>
        </authorList>
    </citation>
    <scope>NUCLEOTIDE SEQUENCE</scope>
    <source>
        <strain evidence="1">IBT 34128</strain>
    </source>
</reference>
<dbReference type="EMBL" id="JAPMSZ010000001">
    <property type="protein sequence ID" value="KAJ5115059.1"/>
    <property type="molecule type" value="Genomic_DNA"/>
</dbReference>
<keyword evidence="2" id="KW-1185">Reference proteome</keyword>
<evidence type="ECO:0000313" key="1">
    <source>
        <dbReference type="EMBL" id="KAJ5115059.1"/>
    </source>
</evidence>
<sequence length="128" mass="14322">MANKSTNYTVPAECQYSRDAFPSLPSSYKWWTMVPVYQREHLHQNMSAVLQSCCQSAVWHYSNPNPCTAMCNSTSSAETERVNYCLNSQHVEYGSNADESSAVLVAPTTKSTWTLMLVSGLVLSRMLL</sequence>